<dbReference type="CDD" id="cd07989">
    <property type="entry name" value="LPLAT_AGPAT-like"/>
    <property type="match status" value="1"/>
</dbReference>
<accession>A0A3N1NZV1</accession>
<keyword evidence="5" id="KW-0812">Transmembrane</keyword>
<dbReference type="GO" id="GO:0003841">
    <property type="term" value="F:1-acylglycerol-3-phosphate O-acyltransferase activity"/>
    <property type="evidence" value="ECO:0007669"/>
    <property type="project" value="TreeGrafter"/>
</dbReference>
<dbReference type="InterPro" id="IPR002123">
    <property type="entry name" value="Plipid/glycerol_acylTrfase"/>
</dbReference>
<feature type="region of interest" description="Disordered" evidence="4">
    <location>
        <begin position="237"/>
        <end position="257"/>
    </location>
</feature>
<keyword evidence="2 7" id="KW-0808">Transferase</keyword>
<name>A0A3N1NZV1_9GAMM</name>
<comment type="pathway">
    <text evidence="1">Lipid metabolism.</text>
</comment>
<dbReference type="PANTHER" id="PTHR10434">
    <property type="entry name" value="1-ACYL-SN-GLYCEROL-3-PHOSPHATE ACYLTRANSFERASE"/>
    <property type="match status" value="1"/>
</dbReference>
<dbReference type="SMART" id="SM00563">
    <property type="entry name" value="PlsC"/>
    <property type="match status" value="1"/>
</dbReference>
<dbReference type="EMBL" id="RJUK01000001">
    <property type="protein sequence ID" value="ROQ21735.1"/>
    <property type="molecule type" value="Genomic_DNA"/>
</dbReference>
<keyword evidence="3 7" id="KW-0012">Acyltransferase</keyword>
<dbReference type="Pfam" id="PF01553">
    <property type="entry name" value="Acyltransferase"/>
    <property type="match status" value="1"/>
</dbReference>
<feature type="domain" description="Phospholipid/glycerol acyltransferase" evidence="6">
    <location>
        <begin position="77"/>
        <end position="191"/>
    </location>
</feature>
<evidence type="ECO:0000256" key="2">
    <source>
        <dbReference type="ARBA" id="ARBA00022679"/>
    </source>
</evidence>
<dbReference type="PANTHER" id="PTHR10434:SF40">
    <property type="entry name" value="1-ACYL-SN-GLYCEROL-3-PHOSPHATE ACYLTRANSFERASE"/>
    <property type="match status" value="1"/>
</dbReference>
<feature type="transmembrane region" description="Helical" evidence="5">
    <location>
        <begin position="16"/>
        <end position="36"/>
    </location>
</feature>
<evidence type="ECO:0000313" key="7">
    <source>
        <dbReference type="EMBL" id="ROQ21735.1"/>
    </source>
</evidence>
<protein>
    <submittedName>
        <fullName evidence="7">1-acyl-sn-glycerol-3-phosphate acyltransferase</fullName>
    </submittedName>
</protein>
<proteinExistence type="predicted"/>
<organism evidence="7 8">
    <name type="scientific">Marinimicrobium koreense</name>
    <dbReference type="NCBI Taxonomy" id="306545"/>
    <lineage>
        <taxon>Bacteria</taxon>
        <taxon>Pseudomonadati</taxon>
        <taxon>Pseudomonadota</taxon>
        <taxon>Gammaproteobacteria</taxon>
        <taxon>Cellvibrionales</taxon>
        <taxon>Cellvibrionaceae</taxon>
        <taxon>Marinimicrobium</taxon>
    </lineage>
</organism>
<evidence type="ECO:0000256" key="4">
    <source>
        <dbReference type="SAM" id="MobiDB-lite"/>
    </source>
</evidence>
<keyword evidence="8" id="KW-1185">Reference proteome</keyword>
<evidence type="ECO:0000259" key="6">
    <source>
        <dbReference type="SMART" id="SM00563"/>
    </source>
</evidence>
<dbReference type="AlphaFoldDB" id="A0A3N1NZV1"/>
<evidence type="ECO:0000313" key="8">
    <source>
        <dbReference type="Proteomes" id="UP000273643"/>
    </source>
</evidence>
<reference evidence="7 8" key="1">
    <citation type="submission" date="2018-11" db="EMBL/GenBank/DDBJ databases">
        <title>Genomic Encyclopedia of Type Strains, Phase IV (KMG-IV): sequencing the most valuable type-strain genomes for metagenomic binning, comparative biology and taxonomic classification.</title>
        <authorList>
            <person name="Goeker M."/>
        </authorList>
    </citation>
    <scope>NUCLEOTIDE SEQUENCE [LARGE SCALE GENOMIC DNA]</scope>
    <source>
        <strain evidence="7 8">DSM 16974</strain>
    </source>
</reference>
<evidence type="ECO:0000256" key="5">
    <source>
        <dbReference type="SAM" id="Phobius"/>
    </source>
</evidence>
<dbReference type="GO" id="GO:0006654">
    <property type="term" value="P:phosphatidic acid biosynthetic process"/>
    <property type="evidence" value="ECO:0007669"/>
    <property type="project" value="TreeGrafter"/>
</dbReference>
<comment type="caution">
    <text evidence="7">The sequence shown here is derived from an EMBL/GenBank/DDBJ whole genome shotgun (WGS) entry which is preliminary data.</text>
</comment>
<sequence>MLYKAFLYVRTTIFDIGYYGSGILFGALSTLIWPFLPYQWRYRLINQWNRFVMFWLWFCCNIRIEVRGDIRNDLQPYVVMSKHQGVWETLYLQLFFQPISTILKKELLRIPFFGWGLAALKPIAIDRSNKTQALRDVKKKGVQAIKDGNNVLIFPEGTRTRPGQVVPYARSGADIACTAGCPVIPVAHNGAECWPHKDYLKYPGTITMVIGEPISSEGKDRKQLTEEVRDWIESTAKTLPVGRKDGRRPWLESSPDQ</sequence>
<keyword evidence="5" id="KW-1133">Transmembrane helix</keyword>
<evidence type="ECO:0000256" key="3">
    <source>
        <dbReference type="ARBA" id="ARBA00023315"/>
    </source>
</evidence>
<gene>
    <name evidence="7" type="ORF">EDC38_2362</name>
</gene>
<dbReference type="RefSeq" id="WP_246004400.1">
    <property type="nucleotide sequence ID" value="NZ_RJUK01000001.1"/>
</dbReference>
<keyword evidence="5" id="KW-0472">Membrane</keyword>
<dbReference type="SUPFAM" id="SSF69593">
    <property type="entry name" value="Glycerol-3-phosphate (1)-acyltransferase"/>
    <property type="match status" value="1"/>
</dbReference>
<dbReference type="Proteomes" id="UP000273643">
    <property type="component" value="Unassembled WGS sequence"/>
</dbReference>
<evidence type="ECO:0000256" key="1">
    <source>
        <dbReference type="ARBA" id="ARBA00005189"/>
    </source>
</evidence>